<feature type="binding site" evidence="10">
    <location>
        <position position="261"/>
    </location>
    <ligand>
        <name>Zn(2+)</name>
        <dbReference type="ChEBI" id="CHEBI:29105"/>
    </ligand>
</feature>
<evidence type="ECO:0000313" key="13">
    <source>
        <dbReference type="EMBL" id="AXY25592.1"/>
    </source>
</evidence>
<dbReference type="GO" id="GO:0005737">
    <property type="term" value="C:cytoplasm"/>
    <property type="evidence" value="ECO:0007669"/>
    <property type="project" value="UniProtKB-SubCell"/>
</dbReference>
<keyword evidence="3 10" id="KW-0479">Metal-binding</keyword>
<dbReference type="InterPro" id="IPR030378">
    <property type="entry name" value="G_CP_dom"/>
</dbReference>
<comment type="function">
    <text evidence="10">One of several proteins that assist in the late maturation steps of the functional core of the 30S ribosomal subunit. Helps release RbfA from mature subunits. May play a role in the assembly of ribosomal proteins into the subunit. Circularly permuted GTPase that catalyzes slow GTP hydrolysis, GTPase activity is stimulated by the 30S ribosomal subunit.</text>
</comment>
<comment type="subunit">
    <text evidence="10">Monomer. Associates with 30S ribosomal subunit, binds 16S rRNA.</text>
</comment>
<dbReference type="PROSITE" id="PS51721">
    <property type="entry name" value="G_CP"/>
    <property type="match status" value="1"/>
</dbReference>
<reference evidence="13 14" key="1">
    <citation type="submission" date="2017-09" db="EMBL/GenBank/DDBJ databases">
        <title>Complete genome sequence of Oxytococcus suis strain ZY16052.</title>
        <authorList>
            <person name="Li F."/>
        </authorList>
    </citation>
    <scope>NUCLEOTIDE SEQUENCE [LARGE SCALE GENOMIC DNA]</scope>
    <source>
        <strain evidence="13 14">ZY16052</strain>
    </source>
</reference>
<dbReference type="HAMAP" id="MF_01820">
    <property type="entry name" value="GTPase_RsgA"/>
    <property type="match status" value="1"/>
</dbReference>
<dbReference type="PROSITE" id="PS50936">
    <property type="entry name" value="ENGC_GTPASE"/>
    <property type="match status" value="1"/>
</dbReference>
<dbReference type="InterPro" id="IPR004881">
    <property type="entry name" value="Ribosome_biogen_GTPase_RsgA"/>
</dbReference>
<gene>
    <name evidence="10 13" type="primary">rsgA</name>
    <name evidence="13" type="ORF">CL176_06055</name>
</gene>
<name>A0A347WKI5_9LACT</name>
<accession>A0A347WKI5</accession>
<dbReference type="GO" id="GO:0003924">
    <property type="term" value="F:GTPase activity"/>
    <property type="evidence" value="ECO:0007669"/>
    <property type="project" value="UniProtKB-UniRule"/>
</dbReference>
<comment type="cofactor">
    <cofactor evidence="10">
        <name>Zn(2+)</name>
        <dbReference type="ChEBI" id="CHEBI:29105"/>
    </cofactor>
    <text evidence="10">Binds 1 zinc ion per subunit.</text>
</comment>
<keyword evidence="6 10" id="KW-0378">Hydrolase</keyword>
<dbReference type="EC" id="3.6.1.-" evidence="10"/>
<dbReference type="AlphaFoldDB" id="A0A347WKI5"/>
<evidence type="ECO:0000256" key="1">
    <source>
        <dbReference type="ARBA" id="ARBA00022490"/>
    </source>
</evidence>
<dbReference type="Pfam" id="PF16745">
    <property type="entry name" value="RsgA_N"/>
    <property type="match status" value="1"/>
</dbReference>
<dbReference type="Proteomes" id="UP000263232">
    <property type="component" value="Chromosome"/>
</dbReference>
<dbReference type="InterPro" id="IPR027417">
    <property type="entry name" value="P-loop_NTPase"/>
</dbReference>
<feature type="binding site" evidence="10">
    <location>
        <position position="269"/>
    </location>
    <ligand>
        <name>Zn(2+)</name>
        <dbReference type="ChEBI" id="CHEBI:29105"/>
    </ligand>
</feature>
<feature type="domain" description="CP-type G" evidence="12">
    <location>
        <begin position="68"/>
        <end position="232"/>
    </location>
</feature>
<keyword evidence="7 10" id="KW-0862">Zinc</keyword>
<proteinExistence type="inferred from homology"/>
<evidence type="ECO:0000313" key="14">
    <source>
        <dbReference type="Proteomes" id="UP000263232"/>
    </source>
</evidence>
<sequence>MKRQDGLIYKSLSGFYYVWSQGQSYTTKPKGLFRHKNEKPLVGDWVTIEIDASNPESEERLIDIAARRNQLLRPPVANVDVALVVISLVEPDFAYNLLDGYLVSVESYGIHPVIICSKVDLMIEQKGQAATTALLDEIEATYAPADYTVLKTDSLEAIDAYLNETPKDTVHVVMGQSGAGKSTLLNRLIPDLAIETKDISQSLNRGRHTTRDVTLYPSHGSWLADTPGFSAIEFPDIEAEDLAHCFPEISRASASCKFRSCRHKQEPGCQVKAAVEAGDIAASRYNNYLAILERIENRKPNYRS</sequence>
<evidence type="ECO:0000256" key="10">
    <source>
        <dbReference type="HAMAP-Rule" id="MF_01820"/>
    </source>
</evidence>
<dbReference type="InterPro" id="IPR012340">
    <property type="entry name" value="NA-bd_OB-fold"/>
</dbReference>
<keyword evidence="5 10" id="KW-0547">Nucleotide-binding</keyword>
<keyword evidence="8 10" id="KW-0694">RNA-binding</keyword>
<dbReference type="Gene3D" id="3.40.50.300">
    <property type="entry name" value="P-loop containing nucleotide triphosphate hydrolases"/>
    <property type="match status" value="1"/>
</dbReference>
<dbReference type="Gene3D" id="1.10.40.50">
    <property type="entry name" value="Probable gtpase engc, domain 3"/>
    <property type="match status" value="1"/>
</dbReference>
<dbReference type="OrthoDB" id="9809485at2"/>
<dbReference type="Gene3D" id="2.40.50.140">
    <property type="entry name" value="Nucleic acid-binding proteins"/>
    <property type="match status" value="1"/>
</dbReference>
<feature type="binding site" evidence="10">
    <location>
        <begin position="175"/>
        <end position="183"/>
    </location>
    <ligand>
        <name>GTP</name>
        <dbReference type="ChEBI" id="CHEBI:37565"/>
    </ligand>
</feature>
<dbReference type="PANTHER" id="PTHR32120">
    <property type="entry name" value="SMALL RIBOSOMAL SUBUNIT BIOGENESIS GTPASE RSGA"/>
    <property type="match status" value="1"/>
</dbReference>
<dbReference type="PANTHER" id="PTHR32120:SF11">
    <property type="entry name" value="SMALL RIBOSOMAL SUBUNIT BIOGENESIS GTPASE RSGA 1, MITOCHONDRIAL-RELATED"/>
    <property type="match status" value="1"/>
</dbReference>
<feature type="binding site" evidence="10">
    <location>
        <begin position="117"/>
        <end position="120"/>
    </location>
    <ligand>
        <name>GTP</name>
        <dbReference type="ChEBI" id="CHEBI:37565"/>
    </ligand>
</feature>
<dbReference type="GO" id="GO:0046872">
    <property type="term" value="F:metal ion binding"/>
    <property type="evidence" value="ECO:0007669"/>
    <property type="project" value="UniProtKB-KW"/>
</dbReference>
<evidence type="ECO:0000256" key="9">
    <source>
        <dbReference type="ARBA" id="ARBA00023134"/>
    </source>
</evidence>
<dbReference type="NCBIfam" id="TIGR00157">
    <property type="entry name" value="ribosome small subunit-dependent GTPase A"/>
    <property type="match status" value="1"/>
</dbReference>
<dbReference type="GO" id="GO:0005525">
    <property type="term" value="F:GTP binding"/>
    <property type="evidence" value="ECO:0007669"/>
    <property type="project" value="UniProtKB-UniRule"/>
</dbReference>
<dbReference type="KEGG" id="abae:CL176_06055"/>
<keyword evidence="4 10" id="KW-0699">rRNA-binding</keyword>
<dbReference type="RefSeq" id="WP_118990494.1">
    <property type="nucleotide sequence ID" value="NZ_CP023434.1"/>
</dbReference>
<evidence type="ECO:0000256" key="7">
    <source>
        <dbReference type="ARBA" id="ARBA00022833"/>
    </source>
</evidence>
<keyword evidence="9 10" id="KW-0342">GTP-binding</keyword>
<comment type="similarity">
    <text evidence="10">Belongs to the TRAFAC class YlqF/YawG GTPase family. RsgA subfamily.</text>
</comment>
<dbReference type="GO" id="GO:0042274">
    <property type="term" value="P:ribosomal small subunit biogenesis"/>
    <property type="evidence" value="ECO:0007669"/>
    <property type="project" value="UniProtKB-UniRule"/>
</dbReference>
<evidence type="ECO:0000259" key="12">
    <source>
        <dbReference type="PROSITE" id="PS51721"/>
    </source>
</evidence>
<keyword evidence="14" id="KW-1185">Reference proteome</keyword>
<evidence type="ECO:0000256" key="5">
    <source>
        <dbReference type="ARBA" id="ARBA00022741"/>
    </source>
</evidence>
<dbReference type="GO" id="GO:0019843">
    <property type="term" value="F:rRNA binding"/>
    <property type="evidence" value="ECO:0007669"/>
    <property type="project" value="UniProtKB-KW"/>
</dbReference>
<evidence type="ECO:0000256" key="3">
    <source>
        <dbReference type="ARBA" id="ARBA00022723"/>
    </source>
</evidence>
<feature type="domain" description="EngC GTPase" evidence="11">
    <location>
        <begin position="77"/>
        <end position="230"/>
    </location>
</feature>
<dbReference type="InterPro" id="IPR031944">
    <property type="entry name" value="RsgA_N"/>
</dbReference>
<dbReference type="InterPro" id="IPR010914">
    <property type="entry name" value="RsgA_GTPase_dom"/>
</dbReference>
<feature type="binding site" evidence="10">
    <location>
        <position position="263"/>
    </location>
    <ligand>
        <name>Zn(2+)</name>
        <dbReference type="ChEBI" id="CHEBI:29105"/>
    </ligand>
</feature>
<evidence type="ECO:0000256" key="2">
    <source>
        <dbReference type="ARBA" id="ARBA00022517"/>
    </source>
</evidence>
<keyword evidence="2 10" id="KW-0690">Ribosome biogenesis</keyword>
<comment type="subcellular location">
    <subcellularLocation>
        <location evidence="10">Cytoplasm</location>
    </subcellularLocation>
</comment>
<dbReference type="Pfam" id="PF03193">
    <property type="entry name" value="RsgA_GTPase"/>
    <property type="match status" value="1"/>
</dbReference>
<evidence type="ECO:0000256" key="6">
    <source>
        <dbReference type="ARBA" id="ARBA00022801"/>
    </source>
</evidence>
<dbReference type="SUPFAM" id="SSF52540">
    <property type="entry name" value="P-loop containing nucleoside triphosphate hydrolases"/>
    <property type="match status" value="1"/>
</dbReference>
<feature type="binding site" evidence="10">
    <location>
        <position position="256"/>
    </location>
    <ligand>
        <name>Zn(2+)</name>
        <dbReference type="ChEBI" id="CHEBI:29105"/>
    </ligand>
</feature>
<dbReference type="CDD" id="cd01854">
    <property type="entry name" value="YjeQ_EngC"/>
    <property type="match status" value="1"/>
</dbReference>
<protein>
    <recommendedName>
        <fullName evidence="10">Small ribosomal subunit biogenesis GTPase RsgA</fullName>
        <ecNumber evidence="10">3.6.1.-</ecNumber>
    </recommendedName>
</protein>
<evidence type="ECO:0000259" key="11">
    <source>
        <dbReference type="PROSITE" id="PS50936"/>
    </source>
</evidence>
<keyword evidence="1 10" id="KW-0963">Cytoplasm</keyword>
<dbReference type="EMBL" id="CP023434">
    <property type="protein sequence ID" value="AXY25592.1"/>
    <property type="molecule type" value="Genomic_DNA"/>
</dbReference>
<evidence type="ECO:0000256" key="4">
    <source>
        <dbReference type="ARBA" id="ARBA00022730"/>
    </source>
</evidence>
<organism evidence="13 14">
    <name type="scientific">Suicoccus acidiformans</name>
    <dbReference type="NCBI Taxonomy" id="2036206"/>
    <lineage>
        <taxon>Bacteria</taxon>
        <taxon>Bacillati</taxon>
        <taxon>Bacillota</taxon>
        <taxon>Bacilli</taxon>
        <taxon>Lactobacillales</taxon>
        <taxon>Aerococcaceae</taxon>
        <taxon>Suicoccus</taxon>
    </lineage>
</organism>
<evidence type="ECO:0000256" key="8">
    <source>
        <dbReference type="ARBA" id="ARBA00022884"/>
    </source>
</evidence>
<dbReference type="SUPFAM" id="SSF50249">
    <property type="entry name" value="Nucleic acid-binding proteins"/>
    <property type="match status" value="1"/>
</dbReference>